<dbReference type="EMBL" id="CP017557">
    <property type="protein sequence ID" value="AOW04991.1"/>
    <property type="molecule type" value="Genomic_DNA"/>
</dbReference>
<keyword evidence="7 10" id="KW-0808">Transferase</keyword>
<dbReference type="InterPro" id="IPR022474">
    <property type="entry name" value="Thiopur_S-MeTfrase_Se/Te_detox"/>
</dbReference>
<dbReference type="PIRSF" id="PIRSF023956">
    <property type="entry name" value="Thiopurine_S-methyltransferase"/>
    <property type="match status" value="1"/>
</dbReference>
<evidence type="ECO:0000313" key="12">
    <source>
        <dbReference type="Proteomes" id="UP000256601"/>
    </source>
</evidence>
<dbReference type="HAMAP" id="MF_00812">
    <property type="entry name" value="Thiopur_methtran"/>
    <property type="match status" value="1"/>
</dbReference>
<dbReference type="GO" id="GO:0005737">
    <property type="term" value="C:cytoplasm"/>
    <property type="evidence" value="ECO:0007669"/>
    <property type="project" value="UniProtKB-SubCell"/>
</dbReference>
<evidence type="ECO:0000256" key="5">
    <source>
        <dbReference type="ARBA" id="ARBA00022490"/>
    </source>
</evidence>
<name>A0A1H6Q536_YARLL</name>
<dbReference type="InterPro" id="IPR008854">
    <property type="entry name" value="TPMT"/>
</dbReference>
<dbReference type="Gene3D" id="3.40.50.150">
    <property type="entry name" value="Vaccinia Virus protein VP39"/>
    <property type="match status" value="1"/>
</dbReference>
<dbReference type="NCBIfam" id="NF009732">
    <property type="entry name" value="PRK13255.1"/>
    <property type="match status" value="1"/>
</dbReference>
<evidence type="ECO:0000256" key="2">
    <source>
        <dbReference type="ARBA" id="ARBA00004496"/>
    </source>
</evidence>
<accession>A0A1H6Q536</accession>
<comment type="similarity">
    <text evidence="3">Belongs to the class I-like SAM-binding methyltransferase superfamily. TPMT family.</text>
</comment>
<comment type="catalytic activity">
    <reaction evidence="1">
        <text>S-adenosyl-L-methionine + a thiopurine = S-adenosyl-L-homocysteine + a thiopurine S-methylether.</text>
        <dbReference type="EC" id="2.1.1.67"/>
    </reaction>
</comment>
<comment type="subcellular location">
    <subcellularLocation>
        <location evidence="2">Cytoplasm</location>
    </subcellularLocation>
</comment>
<reference evidence="10 12" key="2">
    <citation type="submission" date="2018-07" db="EMBL/GenBank/DDBJ databases">
        <title>Draft Genome Assemblies for Five Robust Yarrowia lipolytica Strains Exhibiting High Lipid Production and Pentose Sugar Utilization and Sugar Alcohol Secretion from Undetoxified Lignocellulosic Biomass Hydrolysates.</title>
        <authorList>
            <consortium name="DOE Joint Genome Institute"/>
            <person name="Walker C."/>
            <person name="Ryu S."/>
            <person name="Na H."/>
            <person name="Zane M."/>
            <person name="LaButti K."/>
            <person name="Lipzen A."/>
            <person name="Haridas S."/>
            <person name="Barry K."/>
            <person name="Grigoriev I.V."/>
            <person name="Quarterman J."/>
            <person name="Slininger P."/>
            <person name="Dien B."/>
            <person name="Trinh C.T."/>
        </authorList>
    </citation>
    <scope>NUCLEOTIDE SEQUENCE [LARGE SCALE GENOMIC DNA]</scope>
    <source>
        <strain evidence="10 12">YB392</strain>
    </source>
</reference>
<dbReference type="OrthoDB" id="276151at2759"/>
<dbReference type="InterPro" id="IPR029063">
    <property type="entry name" value="SAM-dependent_MTases_sf"/>
</dbReference>
<sequence length="213" mass="24355">MKPEFWQDRWNKDQIGWHQKSANPHLVKYWPTLNISQGSTVIVPLCGKSLDMRWLEGLGYNVLGVELSEKACKQYFDQMELEPKVSKNASGKFTIYEAGNTQIWCGDLFDLDADDVKYVSALYDRASVIALPPDMRERYAAHLGALIPDPQGLIITLDYDQSKMNGPPHAVSDAEVQRLFGTNWKLTLLEEVDKKDMFKEEGIEPVERVYKLN</sequence>
<dbReference type="PROSITE" id="PS51585">
    <property type="entry name" value="SAM_MT_TPMT"/>
    <property type="match status" value="1"/>
</dbReference>
<keyword evidence="5" id="KW-0963">Cytoplasm</keyword>
<evidence type="ECO:0000256" key="1">
    <source>
        <dbReference type="ARBA" id="ARBA00000903"/>
    </source>
</evidence>
<dbReference type="AlphaFoldDB" id="A0A1H6Q536"/>
<reference evidence="9 11" key="1">
    <citation type="journal article" date="2016" name="PLoS ONE">
        <title>Sequence Assembly of Yarrowia lipolytica Strain W29/CLIB89 Shows Transposable Element Diversity.</title>
        <authorList>
            <person name="Magnan C."/>
            <person name="Yu J."/>
            <person name="Chang I."/>
            <person name="Jahn E."/>
            <person name="Kanomata Y."/>
            <person name="Wu J."/>
            <person name="Zeller M."/>
            <person name="Oakes M."/>
            <person name="Baldi P."/>
            <person name="Sandmeyer S."/>
        </authorList>
    </citation>
    <scope>NUCLEOTIDE SEQUENCE [LARGE SCALE GENOMIC DNA]</scope>
    <source>
        <strain evidence="9">CLIB89</strain>
        <strain evidence="11">CLIB89(W29)</strain>
    </source>
</reference>
<dbReference type="Proteomes" id="UP000256601">
    <property type="component" value="Unassembled WGS sequence"/>
</dbReference>
<gene>
    <name evidence="10" type="ORF">B0I71DRAFT_133199</name>
    <name evidence="9" type="ORF">YALI1_E06355g</name>
</gene>
<dbReference type="GO" id="GO:0032259">
    <property type="term" value="P:methylation"/>
    <property type="evidence" value="ECO:0007669"/>
    <property type="project" value="UniProtKB-KW"/>
</dbReference>
<evidence type="ECO:0000313" key="10">
    <source>
        <dbReference type="EMBL" id="RDW25063.1"/>
    </source>
</evidence>
<dbReference type="RefSeq" id="XP_503586.1">
    <property type="nucleotide sequence ID" value="XM_503586.1"/>
</dbReference>
<dbReference type="OMA" id="LWCGDFF"/>
<dbReference type="eggNOG" id="ENOG502RS1E">
    <property type="taxonomic scope" value="Eukaryota"/>
</dbReference>
<evidence type="ECO:0000256" key="7">
    <source>
        <dbReference type="ARBA" id="ARBA00022679"/>
    </source>
</evidence>
<evidence type="ECO:0000256" key="4">
    <source>
        <dbReference type="ARBA" id="ARBA00011905"/>
    </source>
</evidence>
<dbReference type="SMR" id="A0A1H6Q536"/>
<dbReference type="Proteomes" id="UP000182444">
    <property type="component" value="Chromosome 1E"/>
</dbReference>
<dbReference type="GeneID" id="2912317"/>
<proteinExistence type="inferred from homology"/>
<dbReference type="EC" id="2.1.1.67" evidence="4"/>
<evidence type="ECO:0000313" key="9">
    <source>
        <dbReference type="EMBL" id="AOW04991.1"/>
    </source>
</evidence>
<evidence type="ECO:0000256" key="8">
    <source>
        <dbReference type="ARBA" id="ARBA00022691"/>
    </source>
</evidence>
<dbReference type="PANTHER" id="PTHR10259:SF11">
    <property type="entry name" value="THIOPURINE S-METHYLTRANSFERASE"/>
    <property type="match status" value="1"/>
</dbReference>
<dbReference type="VEuPathDB" id="FungiDB:YALI1_E06355g"/>
<keyword evidence="6 10" id="KW-0489">Methyltransferase</keyword>
<dbReference type="VEuPathDB" id="FungiDB:YALI0_E05467g"/>
<dbReference type="GO" id="GO:0008119">
    <property type="term" value="F:thiopurine S-methyltransferase activity"/>
    <property type="evidence" value="ECO:0007669"/>
    <property type="project" value="UniProtKB-EC"/>
</dbReference>
<evidence type="ECO:0000313" key="11">
    <source>
        <dbReference type="Proteomes" id="UP000182444"/>
    </source>
</evidence>
<dbReference type="FunFam" id="3.40.50.150:FF:000101">
    <property type="entry name" value="Thiopurine S-methyltransferase"/>
    <property type="match status" value="1"/>
</dbReference>
<dbReference type="EMBL" id="KZ859013">
    <property type="protein sequence ID" value="RDW25063.1"/>
    <property type="molecule type" value="Genomic_DNA"/>
</dbReference>
<dbReference type="NCBIfam" id="TIGR03840">
    <property type="entry name" value="TMPT_Se_Te"/>
    <property type="match status" value="1"/>
</dbReference>
<dbReference type="Pfam" id="PF05724">
    <property type="entry name" value="TPMT"/>
    <property type="match status" value="1"/>
</dbReference>
<dbReference type="InterPro" id="IPR025835">
    <property type="entry name" value="Thiopurine_S-MeTrfase"/>
</dbReference>
<evidence type="ECO:0000256" key="3">
    <source>
        <dbReference type="ARBA" id="ARBA00008145"/>
    </source>
</evidence>
<dbReference type="PANTHER" id="PTHR10259">
    <property type="entry name" value="THIOPURINE S-METHYLTRANSFERASE"/>
    <property type="match status" value="1"/>
</dbReference>
<protein>
    <recommendedName>
        <fullName evidence="4">thiopurine S-methyltransferase</fullName>
        <ecNumber evidence="4">2.1.1.67</ecNumber>
    </recommendedName>
</protein>
<evidence type="ECO:0000256" key="6">
    <source>
        <dbReference type="ARBA" id="ARBA00022603"/>
    </source>
</evidence>
<dbReference type="SUPFAM" id="SSF53335">
    <property type="entry name" value="S-adenosyl-L-methionine-dependent methyltransferases"/>
    <property type="match status" value="1"/>
</dbReference>
<dbReference type="GO" id="GO:0010038">
    <property type="term" value="P:response to metal ion"/>
    <property type="evidence" value="ECO:0007669"/>
    <property type="project" value="InterPro"/>
</dbReference>
<keyword evidence="8" id="KW-0949">S-adenosyl-L-methionine</keyword>
<organism evidence="9 11">
    <name type="scientific">Yarrowia lipolytica</name>
    <name type="common">Candida lipolytica</name>
    <dbReference type="NCBI Taxonomy" id="4952"/>
    <lineage>
        <taxon>Eukaryota</taxon>
        <taxon>Fungi</taxon>
        <taxon>Dikarya</taxon>
        <taxon>Ascomycota</taxon>
        <taxon>Saccharomycotina</taxon>
        <taxon>Dipodascomycetes</taxon>
        <taxon>Dipodascales</taxon>
        <taxon>Dipodascales incertae sedis</taxon>
        <taxon>Yarrowia</taxon>
    </lineage>
</organism>
<dbReference type="KEGG" id="yli:2912317"/>